<dbReference type="Proteomes" id="UP000015453">
    <property type="component" value="Unassembled WGS sequence"/>
</dbReference>
<keyword evidence="3" id="KW-1185">Reference proteome</keyword>
<dbReference type="OrthoDB" id="10017101at2759"/>
<dbReference type="PANTHER" id="PTHR37886:SF1">
    <property type="entry name" value="S-ADENOSYL-L-METHIONINE-DEPENDENT METHYLTRANSFERASES SUPERFAMILY PROTEIN"/>
    <property type="match status" value="1"/>
</dbReference>
<dbReference type="Gene3D" id="3.40.50.150">
    <property type="entry name" value="Vaccinia Virus protein VP39"/>
    <property type="match status" value="1"/>
</dbReference>
<evidence type="ECO:0000313" key="3">
    <source>
        <dbReference type="Proteomes" id="UP000015453"/>
    </source>
</evidence>
<dbReference type="CDD" id="cd02440">
    <property type="entry name" value="AdoMet_MTases"/>
    <property type="match status" value="1"/>
</dbReference>
<comment type="caution">
    <text evidence="2">The sequence shown here is derived from an EMBL/GenBank/DDBJ whole genome shotgun (WGS) entry which is preliminary data.</text>
</comment>
<feature type="non-terminal residue" evidence="2">
    <location>
        <position position="320"/>
    </location>
</feature>
<keyword evidence="1" id="KW-1133">Transmembrane helix</keyword>
<protein>
    <recommendedName>
        <fullName evidence="4">Methyltransferase type 12 domain-containing protein</fullName>
    </recommendedName>
</protein>
<evidence type="ECO:0000313" key="2">
    <source>
        <dbReference type="EMBL" id="EPS69422.1"/>
    </source>
</evidence>
<organism evidence="2 3">
    <name type="scientific">Genlisea aurea</name>
    <dbReference type="NCBI Taxonomy" id="192259"/>
    <lineage>
        <taxon>Eukaryota</taxon>
        <taxon>Viridiplantae</taxon>
        <taxon>Streptophyta</taxon>
        <taxon>Embryophyta</taxon>
        <taxon>Tracheophyta</taxon>
        <taxon>Spermatophyta</taxon>
        <taxon>Magnoliopsida</taxon>
        <taxon>eudicotyledons</taxon>
        <taxon>Gunneridae</taxon>
        <taxon>Pentapetalae</taxon>
        <taxon>asterids</taxon>
        <taxon>lamiids</taxon>
        <taxon>Lamiales</taxon>
        <taxon>Lentibulariaceae</taxon>
        <taxon>Genlisea</taxon>
    </lineage>
</organism>
<dbReference type="SUPFAM" id="SSF53335">
    <property type="entry name" value="S-adenosyl-L-methionine-dependent methyltransferases"/>
    <property type="match status" value="1"/>
</dbReference>
<name>S8EAA6_9LAMI</name>
<dbReference type="AlphaFoldDB" id="S8EAA6"/>
<sequence length="320" mass="35924">MAPLSSKGVVISVPALILSVAAVAIFLFLVLFSSIKSSPQCSCGTPNTSGSISSLGDHQFSPSADDILWLKKQVDTNVLQMLENQKRKGINPRTREEQLRDLEAFKGIAHYEGKEASNHTALPCPGELLVEMHHSFYGEPWAGGRDVFEFLAEIVKLTRDSRVLEIGCGTLRVGLHFIRYLNTEHYHCLEKDEISLMAALSYELPSQGLLSKRPMIVKGGDMDFSVFGSDTVYDLIYGSAAFLHIPDKLVWIGVERLASRLKPLDGRLFVSHNLKFCTRLGGEECTKRLKGLGLEYMGKHTHDSLLFNHYETWFEFRRFK</sequence>
<dbReference type="InterPro" id="IPR029063">
    <property type="entry name" value="SAM-dependent_MTases_sf"/>
</dbReference>
<keyword evidence="1" id="KW-0472">Membrane</keyword>
<dbReference type="EMBL" id="AUSU01002128">
    <property type="protein sequence ID" value="EPS69422.1"/>
    <property type="molecule type" value="Genomic_DNA"/>
</dbReference>
<evidence type="ECO:0000256" key="1">
    <source>
        <dbReference type="SAM" id="Phobius"/>
    </source>
</evidence>
<dbReference type="PANTHER" id="PTHR37886">
    <property type="entry name" value="S-ADENOSYL-L-METHIONINE-DEPENDENT METHYLTRANSFERASES SUPERFAMILY PROTEIN"/>
    <property type="match status" value="1"/>
</dbReference>
<feature type="transmembrane region" description="Helical" evidence="1">
    <location>
        <begin position="9"/>
        <end position="32"/>
    </location>
</feature>
<gene>
    <name evidence="2" type="ORF">M569_05344</name>
</gene>
<keyword evidence="1" id="KW-0812">Transmembrane</keyword>
<evidence type="ECO:0008006" key="4">
    <source>
        <dbReference type="Google" id="ProtNLM"/>
    </source>
</evidence>
<accession>S8EAA6</accession>
<reference evidence="2 3" key="1">
    <citation type="journal article" date="2013" name="BMC Genomics">
        <title>The miniature genome of a carnivorous plant Genlisea aurea contains a low number of genes and short non-coding sequences.</title>
        <authorList>
            <person name="Leushkin E.V."/>
            <person name="Sutormin R.A."/>
            <person name="Nabieva E.R."/>
            <person name="Penin A.A."/>
            <person name="Kondrashov A.S."/>
            <person name="Logacheva M.D."/>
        </authorList>
    </citation>
    <scope>NUCLEOTIDE SEQUENCE [LARGE SCALE GENOMIC DNA]</scope>
</reference>
<proteinExistence type="predicted"/>